<dbReference type="AlphaFoldDB" id="A0AAX4JKA0"/>
<keyword evidence="3" id="KW-1185">Reference proteome</keyword>
<dbReference type="EMBL" id="CP144098">
    <property type="protein sequence ID" value="WWC85194.1"/>
    <property type="molecule type" value="Genomic_DNA"/>
</dbReference>
<dbReference type="InterPro" id="IPR000182">
    <property type="entry name" value="GNAT_dom"/>
</dbReference>
<evidence type="ECO:0000313" key="3">
    <source>
        <dbReference type="Proteomes" id="UP001355207"/>
    </source>
</evidence>
<dbReference type="PROSITE" id="PS51186">
    <property type="entry name" value="GNAT"/>
    <property type="match status" value="1"/>
</dbReference>
<dbReference type="GeneID" id="91090725"/>
<dbReference type="Pfam" id="PF00583">
    <property type="entry name" value="Acetyltransf_1"/>
    <property type="match status" value="1"/>
</dbReference>
<proteinExistence type="predicted"/>
<gene>
    <name evidence="2" type="ORF">L201_000053</name>
</gene>
<dbReference type="Proteomes" id="UP001355207">
    <property type="component" value="Chromosome 1"/>
</dbReference>
<protein>
    <recommendedName>
        <fullName evidence="1">N-acetyltransferase domain-containing protein</fullName>
    </recommendedName>
</protein>
<accession>A0AAX4JKA0</accession>
<sequence length="193" mass="22172">MEVTLPANQGTLSYRIATEDDRQLLLDLREECGWGKEKINAYLGNPDRPFCIFYLDKHTVVGMGGWIIHNPNDLEAANREKGSVYISSLFIRHAYQRKSIGTKAMDLLERTCEDEFGAKIITLDTTAYHVTIDEDDFRIEHPDIRGRSIAFYERRGYKEYREPKPTFPQASFPDSDRLLTAVFMSKPATTLSQ</sequence>
<reference evidence="2 3" key="1">
    <citation type="submission" date="2024-01" db="EMBL/GenBank/DDBJ databases">
        <title>Comparative genomics of Cryptococcus and Kwoniella reveals pathogenesis evolution and contrasting modes of karyotype evolution via chromosome fusion or intercentromeric recombination.</title>
        <authorList>
            <person name="Coelho M.A."/>
            <person name="David-Palma M."/>
            <person name="Shea T."/>
            <person name="Bowers K."/>
            <person name="McGinley-Smith S."/>
            <person name="Mohammad A.W."/>
            <person name="Gnirke A."/>
            <person name="Yurkov A.M."/>
            <person name="Nowrousian M."/>
            <person name="Sun S."/>
            <person name="Cuomo C.A."/>
            <person name="Heitman J."/>
        </authorList>
    </citation>
    <scope>NUCLEOTIDE SEQUENCE [LARGE SCALE GENOMIC DNA]</scope>
    <source>
        <strain evidence="2 3">CBS 6074</strain>
    </source>
</reference>
<dbReference type="GO" id="GO:0016747">
    <property type="term" value="F:acyltransferase activity, transferring groups other than amino-acyl groups"/>
    <property type="evidence" value="ECO:0007669"/>
    <property type="project" value="InterPro"/>
</dbReference>
<dbReference type="Gene3D" id="3.40.630.30">
    <property type="match status" value="1"/>
</dbReference>
<dbReference type="CDD" id="cd04301">
    <property type="entry name" value="NAT_SF"/>
    <property type="match status" value="1"/>
</dbReference>
<organism evidence="2 3">
    <name type="scientific">Kwoniella dendrophila CBS 6074</name>
    <dbReference type="NCBI Taxonomy" id="1295534"/>
    <lineage>
        <taxon>Eukaryota</taxon>
        <taxon>Fungi</taxon>
        <taxon>Dikarya</taxon>
        <taxon>Basidiomycota</taxon>
        <taxon>Agaricomycotina</taxon>
        <taxon>Tremellomycetes</taxon>
        <taxon>Tremellales</taxon>
        <taxon>Cryptococcaceae</taxon>
        <taxon>Kwoniella</taxon>
    </lineage>
</organism>
<dbReference type="InterPro" id="IPR016181">
    <property type="entry name" value="Acyl_CoA_acyltransferase"/>
</dbReference>
<dbReference type="SUPFAM" id="SSF55729">
    <property type="entry name" value="Acyl-CoA N-acyltransferases (Nat)"/>
    <property type="match status" value="1"/>
</dbReference>
<name>A0AAX4JKA0_9TREE</name>
<evidence type="ECO:0000313" key="2">
    <source>
        <dbReference type="EMBL" id="WWC85194.1"/>
    </source>
</evidence>
<feature type="domain" description="N-acetyltransferase" evidence="1">
    <location>
        <begin position="12"/>
        <end position="189"/>
    </location>
</feature>
<evidence type="ECO:0000259" key="1">
    <source>
        <dbReference type="PROSITE" id="PS51186"/>
    </source>
</evidence>
<dbReference type="RefSeq" id="XP_066071957.1">
    <property type="nucleotide sequence ID" value="XM_066215860.1"/>
</dbReference>